<feature type="domain" description="6-hydroxymethylpterin diphosphokinase MptE-like" evidence="1">
    <location>
        <begin position="184"/>
        <end position="355"/>
    </location>
</feature>
<name>A3QCK7_SHELP</name>
<dbReference type="AlphaFoldDB" id="A3QCK7"/>
<protein>
    <recommendedName>
        <fullName evidence="1">6-hydroxymethylpterin diphosphokinase MptE-like domain-containing protein</fullName>
    </recommendedName>
</protein>
<organism evidence="2 3">
    <name type="scientific">Shewanella loihica (strain ATCC BAA-1088 / PV-4)</name>
    <dbReference type="NCBI Taxonomy" id="323850"/>
    <lineage>
        <taxon>Bacteria</taxon>
        <taxon>Pseudomonadati</taxon>
        <taxon>Pseudomonadota</taxon>
        <taxon>Gammaproteobacteria</taxon>
        <taxon>Alteromonadales</taxon>
        <taxon>Shewanellaceae</taxon>
        <taxon>Shewanella</taxon>
    </lineage>
</organism>
<keyword evidence="3" id="KW-1185">Reference proteome</keyword>
<dbReference type="EMBL" id="CP000606">
    <property type="protein sequence ID" value="ABO23205.1"/>
    <property type="molecule type" value="Genomic_DNA"/>
</dbReference>
<evidence type="ECO:0000259" key="1">
    <source>
        <dbReference type="Pfam" id="PF01973"/>
    </source>
</evidence>
<dbReference type="HOGENOM" id="CLU_629886_0_0_6"/>
<accession>A3QCK7</accession>
<proteinExistence type="predicted"/>
<dbReference type="PANTHER" id="PTHR41786">
    <property type="entry name" value="MOTILITY ACCESSORY FACTOR MAF"/>
    <property type="match status" value="1"/>
</dbReference>
<dbReference type="STRING" id="323850.Shew_1336"/>
<dbReference type="eggNOG" id="COG2604">
    <property type="taxonomic scope" value="Bacteria"/>
</dbReference>
<dbReference type="Pfam" id="PF01973">
    <property type="entry name" value="MptE-like"/>
    <property type="match status" value="1"/>
</dbReference>
<evidence type="ECO:0000313" key="3">
    <source>
        <dbReference type="Proteomes" id="UP000001558"/>
    </source>
</evidence>
<reference evidence="2 3" key="1">
    <citation type="submission" date="2007-03" db="EMBL/GenBank/DDBJ databases">
        <title>Complete sequence of Shewanella loihica PV-4.</title>
        <authorList>
            <consortium name="US DOE Joint Genome Institute"/>
            <person name="Copeland A."/>
            <person name="Lucas S."/>
            <person name="Lapidus A."/>
            <person name="Barry K."/>
            <person name="Detter J.C."/>
            <person name="Glavina del Rio T."/>
            <person name="Hammon N."/>
            <person name="Israni S."/>
            <person name="Dalin E."/>
            <person name="Tice H."/>
            <person name="Pitluck S."/>
            <person name="Chain P."/>
            <person name="Malfatti S."/>
            <person name="Shin M."/>
            <person name="Vergez L."/>
            <person name="Schmutz J."/>
            <person name="Larimer F."/>
            <person name="Land M."/>
            <person name="Hauser L."/>
            <person name="Kyrpides N."/>
            <person name="Mikhailova N."/>
            <person name="Romine M.F."/>
            <person name="Serres G."/>
            <person name="Fredrickson J."/>
            <person name="Tiedje J."/>
            <person name="Richardson P."/>
        </authorList>
    </citation>
    <scope>NUCLEOTIDE SEQUENCE [LARGE SCALE GENOMIC DNA]</scope>
    <source>
        <strain evidence="3">ATCC BAA-1088 / PV-4</strain>
    </source>
</reference>
<sequence>MTELFNANLNIISQRWPIIASALQHASFDHLDAALVTGQTQTISVNGIQLSSRHDRMAEARLFIEQLPSGCKHVAVYGIGMGDVPSLLIDNPQLQQILICPLNIALFALLLSYTDQSEWLNDKRVVLVHQLEQNKLATHYIAITPDLLLIDDENAKLRDLLVLENNRAYANKHHTIDNPEIQQRLLENLSAIEQDPDAATLKMTHHQSHAHLIGAGPTLETHYSYLLRQRALPIGQRPLMIAVDTSLKALTENKIIPDIVVSIDSKITLEHFPENIPEDITLVYFPTLSKEVISNWPGPKFNAYSTSPIYDQLAKHHQKIRLFTNGSVIHPAIDLAVTLGIKEITLFGCDFCYPNNKTHAHWEDGMLGPSTQLQKKHWVLNGHGKRVATDLNFRAYLRSLEHYIRIHPKVKFYQSSLEGARIIGAQYKELV</sequence>
<dbReference type="Proteomes" id="UP000001558">
    <property type="component" value="Chromosome"/>
</dbReference>
<dbReference type="OrthoDB" id="8708422at2"/>
<dbReference type="PANTHER" id="PTHR41786:SF1">
    <property type="entry name" value="6-HYDROXYMETHYLPTERIN DIPHOSPHOKINASE MPTE-LIKE DOMAIN-CONTAINING PROTEIN"/>
    <property type="match status" value="1"/>
</dbReference>
<evidence type="ECO:0000313" key="2">
    <source>
        <dbReference type="EMBL" id="ABO23205.1"/>
    </source>
</evidence>
<dbReference type="KEGG" id="slo:Shew_1336"/>
<gene>
    <name evidence="2" type="ordered locus">Shew_1336</name>
</gene>
<dbReference type="RefSeq" id="WP_011865137.1">
    <property type="nucleotide sequence ID" value="NC_009092.1"/>
</dbReference>
<dbReference type="InterPro" id="IPR002826">
    <property type="entry name" value="MptE-like"/>
</dbReference>